<keyword evidence="5 11" id="KW-0812">Transmembrane</keyword>
<dbReference type="PRINTS" id="PR00019">
    <property type="entry name" value="LEURICHRPT"/>
</dbReference>
<dbReference type="Pfam" id="PF00560">
    <property type="entry name" value="LRR_1"/>
    <property type="match status" value="5"/>
</dbReference>
<comment type="similarity">
    <text evidence="2">Belongs to the RLP family.</text>
</comment>
<dbReference type="InterPro" id="IPR013210">
    <property type="entry name" value="LRR_N_plant-typ"/>
</dbReference>
<keyword evidence="7" id="KW-0677">Repeat</keyword>
<evidence type="ECO:0000256" key="11">
    <source>
        <dbReference type="SAM" id="Phobius"/>
    </source>
</evidence>
<dbReference type="InterPro" id="IPR046956">
    <property type="entry name" value="RLP23-like"/>
</dbReference>
<comment type="subcellular location">
    <subcellularLocation>
        <location evidence="1">Cell membrane</location>
        <topology evidence="1">Single-pass type I membrane protein</topology>
    </subcellularLocation>
</comment>
<evidence type="ECO:0000256" key="7">
    <source>
        <dbReference type="ARBA" id="ARBA00022737"/>
    </source>
</evidence>
<keyword evidence="14" id="KW-1185">Reference proteome</keyword>
<organism evidence="13 14">
    <name type="scientific">Buddleja alternifolia</name>
    <dbReference type="NCBI Taxonomy" id="168488"/>
    <lineage>
        <taxon>Eukaryota</taxon>
        <taxon>Viridiplantae</taxon>
        <taxon>Streptophyta</taxon>
        <taxon>Embryophyta</taxon>
        <taxon>Tracheophyta</taxon>
        <taxon>Spermatophyta</taxon>
        <taxon>Magnoliopsida</taxon>
        <taxon>eudicotyledons</taxon>
        <taxon>Gunneridae</taxon>
        <taxon>Pentapetalae</taxon>
        <taxon>asterids</taxon>
        <taxon>lamiids</taxon>
        <taxon>Lamiales</taxon>
        <taxon>Scrophulariaceae</taxon>
        <taxon>Buddlejeae</taxon>
        <taxon>Buddleja</taxon>
    </lineage>
</organism>
<name>A0AAV6XAL2_9LAMI</name>
<evidence type="ECO:0000256" key="6">
    <source>
        <dbReference type="ARBA" id="ARBA00022729"/>
    </source>
</evidence>
<feature type="transmembrane region" description="Helical" evidence="11">
    <location>
        <begin position="629"/>
        <end position="652"/>
    </location>
</feature>
<evidence type="ECO:0000256" key="2">
    <source>
        <dbReference type="ARBA" id="ARBA00009592"/>
    </source>
</evidence>
<dbReference type="InterPro" id="IPR001611">
    <property type="entry name" value="Leu-rich_rpt"/>
</dbReference>
<keyword evidence="6" id="KW-0732">Signal</keyword>
<evidence type="ECO:0000313" key="14">
    <source>
        <dbReference type="Proteomes" id="UP000826271"/>
    </source>
</evidence>
<dbReference type="SUPFAM" id="SSF52058">
    <property type="entry name" value="L domain-like"/>
    <property type="match status" value="2"/>
</dbReference>
<dbReference type="SMART" id="SM00369">
    <property type="entry name" value="LRR_TYP"/>
    <property type="match status" value="6"/>
</dbReference>
<evidence type="ECO:0000256" key="5">
    <source>
        <dbReference type="ARBA" id="ARBA00022692"/>
    </source>
</evidence>
<keyword evidence="9 11" id="KW-0472">Membrane</keyword>
<gene>
    <name evidence="13" type="ORF">BUALT_Bualt09G0123900</name>
</gene>
<dbReference type="EMBL" id="WHWC01000009">
    <property type="protein sequence ID" value="KAG8377012.1"/>
    <property type="molecule type" value="Genomic_DNA"/>
</dbReference>
<reference evidence="13" key="1">
    <citation type="submission" date="2019-10" db="EMBL/GenBank/DDBJ databases">
        <authorList>
            <person name="Zhang R."/>
            <person name="Pan Y."/>
            <person name="Wang J."/>
            <person name="Ma R."/>
            <person name="Yu S."/>
        </authorList>
    </citation>
    <scope>NUCLEOTIDE SEQUENCE</scope>
    <source>
        <strain evidence="13">LA-IB0</strain>
        <tissue evidence="13">Leaf</tissue>
    </source>
</reference>
<evidence type="ECO:0000256" key="3">
    <source>
        <dbReference type="ARBA" id="ARBA00022475"/>
    </source>
</evidence>
<accession>A0AAV6XAL2</accession>
<dbReference type="InterPro" id="IPR032675">
    <property type="entry name" value="LRR_dom_sf"/>
</dbReference>
<dbReference type="PANTHER" id="PTHR48061">
    <property type="entry name" value="LEUCINE-RICH REPEAT RECEPTOR PROTEIN KINASE EMS1-LIKE-RELATED"/>
    <property type="match status" value="1"/>
</dbReference>
<evidence type="ECO:0000256" key="10">
    <source>
        <dbReference type="ARBA" id="ARBA00023180"/>
    </source>
</evidence>
<dbReference type="Pfam" id="PF13855">
    <property type="entry name" value="LRR_8"/>
    <property type="match status" value="1"/>
</dbReference>
<keyword evidence="10" id="KW-0325">Glycoprotein</keyword>
<comment type="caution">
    <text evidence="13">The sequence shown here is derived from an EMBL/GenBank/DDBJ whole genome shotgun (WGS) entry which is preliminary data.</text>
</comment>
<evidence type="ECO:0000259" key="12">
    <source>
        <dbReference type="Pfam" id="PF08263"/>
    </source>
</evidence>
<dbReference type="InterPro" id="IPR003591">
    <property type="entry name" value="Leu-rich_rpt_typical-subtyp"/>
</dbReference>
<dbReference type="GO" id="GO:0051707">
    <property type="term" value="P:response to other organism"/>
    <property type="evidence" value="ECO:0007669"/>
    <property type="project" value="UniProtKB-ARBA"/>
</dbReference>
<evidence type="ECO:0000256" key="9">
    <source>
        <dbReference type="ARBA" id="ARBA00023136"/>
    </source>
</evidence>
<dbReference type="Gene3D" id="3.80.10.10">
    <property type="entry name" value="Ribonuclease Inhibitor"/>
    <property type="match status" value="1"/>
</dbReference>
<dbReference type="AlphaFoldDB" id="A0AAV6XAL2"/>
<keyword evidence="4" id="KW-0433">Leucine-rich repeat</keyword>
<feature type="domain" description="Leucine-rich repeat-containing N-terminal plant-type" evidence="12">
    <location>
        <begin position="19"/>
        <end position="60"/>
    </location>
</feature>
<evidence type="ECO:0000256" key="4">
    <source>
        <dbReference type="ARBA" id="ARBA00022614"/>
    </source>
</evidence>
<keyword evidence="8 11" id="KW-1133">Transmembrane helix</keyword>
<dbReference type="Pfam" id="PF08263">
    <property type="entry name" value="LRRNT_2"/>
    <property type="match status" value="1"/>
</dbReference>
<protein>
    <recommendedName>
        <fullName evidence="12">Leucine-rich repeat-containing N-terminal plant-type domain-containing protein</fullName>
    </recommendedName>
</protein>
<sequence>MCNGNWSGDPEGPELYCLHDQKELLLELRNNLTYDSSLSTKLVHWNESTDCCQWLGVKCDSKSRVSTLDLSSESISGGINEALFRLVFLRSLNLAQNSFNSVVQFLSGFGNLTYLSYLNLSNSGFSGQISFDLSNLTRLVVLDLSSPYSPSLSIENSDIGRLIHSFTSLRELYLNGVNISAKGYDYDWCNAISSSLPNLRVLSLSNSHLTGPLDSSLLKLQFLSIIRLDGNAFFPRFPEFFADFPNLKFNGSVPSFALLKNLTVINLSRNRLSGQIPFPPSSASSYVDFSNNNFSSSLPPDTGNFLRRAFFFSVANNSLIGTIPLSLCNARHLQVLDLSNNRLHGRIPYCLLQTSLTVLNLKRNNLSGHIPNTFPFGCGLEILDLSWNVLQEGVPRSLGRCTELAVLDLGNNELRGNLPCWLNNLTKLHVLVLRSNKFHGDISCLGENSSSLQIIDLSSNNFNGVLPANLFQNLMGMVYYQDSVTVNLHGQDVEIVPATSFNSLDFSNNHFQGAIPETVELKYLYVLNFSHNALSGSIPASLGNLECLQTLDLSFNNLVSEIPRQLERLLSLSNLNLSHNKLVGRIPIGNYMMQRFPAGSFIGNEGLCGYPLDSCSELNTPAIQKSVDVGMYISSAWGFFVGLALIIWPLVLSERWRRYYNKNLDNFISLVGEH</sequence>
<evidence type="ECO:0000256" key="1">
    <source>
        <dbReference type="ARBA" id="ARBA00004251"/>
    </source>
</evidence>
<dbReference type="GO" id="GO:0006952">
    <property type="term" value="P:defense response"/>
    <property type="evidence" value="ECO:0007669"/>
    <property type="project" value="UniProtKB-ARBA"/>
</dbReference>
<dbReference type="GO" id="GO:0005886">
    <property type="term" value="C:plasma membrane"/>
    <property type="evidence" value="ECO:0007669"/>
    <property type="project" value="UniProtKB-SubCell"/>
</dbReference>
<dbReference type="Proteomes" id="UP000826271">
    <property type="component" value="Unassembled WGS sequence"/>
</dbReference>
<dbReference type="FunFam" id="3.80.10.10:FF:000095">
    <property type="entry name" value="LRR receptor-like serine/threonine-protein kinase GSO1"/>
    <property type="match status" value="1"/>
</dbReference>
<evidence type="ECO:0000256" key="8">
    <source>
        <dbReference type="ARBA" id="ARBA00022989"/>
    </source>
</evidence>
<keyword evidence="3" id="KW-1003">Cell membrane</keyword>
<proteinExistence type="inferred from homology"/>
<dbReference type="PANTHER" id="PTHR48061:SF2">
    <property type="entry name" value="RECEPTOR LIKE PROTEIN 30-LIKE"/>
    <property type="match status" value="1"/>
</dbReference>
<evidence type="ECO:0000313" key="13">
    <source>
        <dbReference type="EMBL" id="KAG8377012.1"/>
    </source>
</evidence>